<dbReference type="PANTHER" id="PTHR32154:SF20">
    <property type="entry name" value="2-OXOGLUTARATE OXIDOREDUCTASE SUBUNIT KORA"/>
    <property type="match status" value="1"/>
</dbReference>
<dbReference type="RefSeq" id="WP_016456783.1">
    <property type="nucleotide sequence ID" value="NZ_KE150269.1"/>
</dbReference>
<dbReference type="PATRIC" id="fig|883161.3.peg.1968"/>
<dbReference type="FunFam" id="3.40.50.970:FF:000022">
    <property type="entry name" value="2-oxoglutarate ferredoxin oxidoreductase alpha subunit"/>
    <property type="match status" value="1"/>
</dbReference>
<dbReference type="CDD" id="cd07034">
    <property type="entry name" value="TPP_PYR_PFOR_IOR-alpha_like"/>
    <property type="match status" value="1"/>
</dbReference>
<dbReference type="InterPro" id="IPR029061">
    <property type="entry name" value="THDP-binding"/>
</dbReference>
<dbReference type="InterPro" id="IPR009014">
    <property type="entry name" value="Transketo_C/PFOR_II"/>
</dbReference>
<dbReference type="PANTHER" id="PTHR32154">
    <property type="entry name" value="PYRUVATE-FLAVODOXIN OXIDOREDUCTASE-RELATED"/>
    <property type="match status" value="1"/>
</dbReference>
<gene>
    <name evidence="4" type="ORF">HMPREF9306_01979</name>
</gene>
<dbReference type="HOGENOM" id="CLU_017038_1_0_11"/>
<dbReference type="Gene3D" id="3.40.920.10">
    <property type="entry name" value="Pyruvate-ferredoxin oxidoreductase, PFOR, domain III"/>
    <property type="match status" value="1"/>
</dbReference>
<dbReference type="GO" id="GO:0006979">
    <property type="term" value="P:response to oxidative stress"/>
    <property type="evidence" value="ECO:0007669"/>
    <property type="project" value="TreeGrafter"/>
</dbReference>
<dbReference type="GO" id="GO:0016903">
    <property type="term" value="F:oxidoreductase activity, acting on the aldehyde or oxo group of donors"/>
    <property type="evidence" value="ECO:0007669"/>
    <property type="project" value="InterPro"/>
</dbReference>
<dbReference type="SUPFAM" id="SSF52518">
    <property type="entry name" value="Thiamin diphosphate-binding fold (THDP-binding)"/>
    <property type="match status" value="1"/>
</dbReference>
<comment type="caution">
    <text evidence="4">The sequence shown here is derived from an EMBL/GenBank/DDBJ whole genome shotgun (WGS) entry which is preliminary data.</text>
</comment>
<dbReference type="InterPro" id="IPR022367">
    <property type="entry name" value="2-oxoacid/accept_OxRdtase_asu"/>
</dbReference>
<reference evidence="4 5" key="1">
    <citation type="submission" date="2013-04" db="EMBL/GenBank/DDBJ databases">
        <title>The Genome Sequence of Propionimicrobium lymphophilum ACS-093-V-SCH5.</title>
        <authorList>
            <consortium name="The Broad Institute Genomics Platform"/>
            <person name="Earl A."/>
            <person name="Ward D."/>
            <person name="Feldgarden M."/>
            <person name="Gevers D."/>
            <person name="Saerens B."/>
            <person name="Vaneechoutte M."/>
            <person name="Walker B."/>
            <person name="Young S."/>
            <person name="Zeng Q."/>
            <person name="Gargeya S."/>
            <person name="Fitzgerald M."/>
            <person name="Haas B."/>
            <person name="Abouelleil A."/>
            <person name="Allen A.W."/>
            <person name="Alvarado L."/>
            <person name="Arachchi H.M."/>
            <person name="Berlin A.M."/>
            <person name="Chapman S.B."/>
            <person name="Gainer-Dewar J."/>
            <person name="Goldberg J."/>
            <person name="Griggs A."/>
            <person name="Gujja S."/>
            <person name="Hansen M."/>
            <person name="Howarth C."/>
            <person name="Imamovic A."/>
            <person name="Ireland A."/>
            <person name="Larimer J."/>
            <person name="McCowan C."/>
            <person name="Murphy C."/>
            <person name="Pearson M."/>
            <person name="Poon T.W."/>
            <person name="Priest M."/>
            <person name="Roberts A."/>
            <person name="Saif S."/>
            <person name="Shea T."/>
            <person name="Sisk P."/>
            <person name="Sykes S."/>
            <person name="Wortman J."/>
            <person name="Nusbaum C."/>
            <person name="Birren B."/>
        </authorList>
    </citation>
    <scope>NUCLEOTIDE SEQUENCE [LARGE SCALE GENOMIC DNA]</scope>
    <source>
        <strain evidence="4 5">ACS-093-V-SCH5</strain>
    </source>
</reference>
<evidence type="ECO:0000256" key="1">
    <source>
        <dbReference type="ARBA" id="ARBA00023002"/>
    </source>
</evidence>
<proteinExistence type="predicted"/>
<dbReference type="EMBL" id="AGZR01000009">
    <property type="protein sequence ID" value="EPD32408.1"/>
    <property type="molecule type" value="Genomic_DNA"/>
</dbReference>
<dbReference type="Gene3D" id="3.40.50.970">
    <property type="match status" value="1"/>
</dbReference>
<dbReference type="InterPro" id="IPR002880">
    <property type="entry name" value="Pyrv_Fd/Flavodoxin_OxRdtase_N"/>
</dbReference>
<dbReference type="STRING" id="883161.HMPREF9306_01979"/>
<evidence type="ECO:0000259" key="2">
    <source>
        <dbReference type="Pfam" id="PF01558"/>
    </source>
</evidence>
<dbReference type="AlphaFoldDB" id="S2VY08"/>
<dbReference type="SUPFAM" id="SSF52922">
    <property type="entry name" value="TK C-terminal domain-like"/>
    <property type="match status" value="1"/>
</dbReference>
<dbReference type="InterPro" id="IPR019752">
    <property type="entry name" value="Pyrv/ketoisovalerate_OxRed_cat"/>
</dbReference>
<feature type="domain" description="Pyruvate flavodoxin/ferredoxin oxidoreductase pyrimidine binding" evidence="3">
    <location>
        <begin position="263"/>
        <end position="476"/>
    </location>
</feature>
<keyword evidence="1" id="KW-0560">Oxidoreductase</keyword>
<dbReference type="SUPFAM" id="SSF53323">
    <property type="entry name" value="Pyruvate-ferredoxin oxidoreductase, PFOR, domain III"/>
    <property type="match status" value="1"/>
</dbReference>
<dbReference type="Pfam" id="PF01855">
    <property type="entry name" value="POR_N"/>
    <property type="match status" value="1"/>
</dbReference>
<accession>S2VY08</accession>
<evidence type="ECO:0000313" key="4">
    <source>
        <dbReference type="EMBL" id="EPD32408.1"/>
    </source>
</evidence>
<feature type="domain" description="Pyruvate/ketoisovalerate oxidoreductase catalytic" evidence="2">
    <location>
        <begin position="26"/>
        <end position="214"/>
    </location>
</feature>
<name>S2VY08_9ACTN</name>
<evidence type="ECO:0000313" key="5">
    <source>
        <dbReference type="Proteomes" id="UP000014417"/>
    </source>
</evidence>
<dbReference type="NCBIfam" id="TIGR03710">
    <property type="entry name" value="OAFO_sf"/>
    <property type="match status" value="1"/>
</dbReference>
<keyword evidence="5" id="KW-1185">Reference proteome</keyword>
<sequence>MVLTYQDVQPTKELERVVIRFAGDSGDGMQLTGNRFGVESARLGNDIVTLPDYPAEIRAPRGTIGGVSSFQLQFASTDISTPGETVDALVAMNPAALKKSFDLVKRGGLVIVDKSEFTARNIKNAGYNADPRTDGSLANYQLVEVDITSLTRGAVEQFELGRKGADRCRNMFALGLVNWLYSRPNEPTEAWLGEKFSKNPAVRDANVAALRAGHAYGETVEAFAVRYRVEQADLPPGRYRQVSGTQALALGLLAAANKSGRQLFFSAYPITPASDLLADMSKRKAQGVMTFQAEDEIAAAGAALGASYGGALGVTSTSGPGFVLKQEVVNLAVMTELPLVIVDVMRAGPSTGMPTKTEQSDLLDAMWGRSGESPLPVFAARTPSDCFRAAFQACKVALEARTPVVLLVDAYLANGTQPWRYPSPADLPSIEPNFATENNNQDKKFLPYLRDEKLARAWALPGVAGTEHRIGGIEKDHETGDISYAPANHDEMVRTRAEKIARIEVPDAYVDDPDGADLAVVGWGSTWGAIATAVEIVRARAGKIAHIHLDSLNPLPANLGDVLHSYKKVVVAEVNLGQLCMILRAKYLVAAENYNWVRGLPLAASELSDFLLEKCEASNE</sequence>
<dbReference type="Gene3D" id="3.40.50.920">
    <property type="match status" value="1"/>
</dbReference>
<dbReference type="GO" id="GO:0000287">
    <property type="term" value="F:magnesium ion binding"/>
    <property type="evidence" value="ECO:0007669"/>
    <property type="project" value="UniProtKB-ARBA"/>
</dbReference>
<dbReference type="Proteomes" id="UP000014417">
    <property type="component" value="Unassembled WGS sequence"/>
</dbReference>
<evidence type="ECO:0000259" key="3">
    <source>
        <dbReference type="Pfam" id="PF01855"/>
    </source>
</evidence>
<protein>
    <submittedName>
        <fullName evidence="4">2-oxoacid:acceptor oxidoreductase, alpha subunit</fullName>
    </submittedName>
</protein>
<organism evidence="4 5">
    <name type="scientific">Propionimicrobium lymphophilum ACS-093-V-SCH5</name>
    <dbReference type="NCBI Taxonomy" id="883161"/>
    <lineage>
        <taxon>Bacteria</taxon>
        <taxon>Bacillati</taxon>
        <taxon>Actinomycetota</taxon>
        <taxon>Actinomycetes</taxon>
        <taxon>Propionibacteriales</taxon>
        <taxon>Propionibacteriaceae</taxon>
        <taxon>Propionimicrobium</taxon>
    </lineage>
</organism>
<dbReference type="InterPro" id="IPR002869">
    <property type="entry name" value="Pyrv_flavodox_OxRed_cen"/>
</dbReference>
<dbReference type="InterPro" id="IPR050722">
    <property type="entry name" value="Pyruvate:ferred/Flavod_OxRd"/>
</dbReference>
<dbReference type="Pfam" id="PF01558">
    <property type="entry name" value="POR"/>
    <property type="match status" value="1"/>
</dbReference>